<organism evidence="1">
    <name type="scientific">viral metagenome</name>
    <dbReference type="NCBI Taxonomy" id="1070528"/>
    <lineage>
        <taxon>unclassified sequences</taxon>
        <taxon>metagenomes</taxon>
        <taxon>organismal metagenomes</taxon>
    </lineage>
</organism>
<sequence length="145" mass="17463">MPFDDLETKYFCEHKYFEDMLEVNPWVKYRNAGCKLSVIRQSFDEIKRSYASTSEVYIEKERQYLAACKAERIAFDGYCKLDRIEYFEACDILECVKYYYNRAVKLRIKEMFPVNLEKKLKQIAFERRLHAIKAWAAARVPRRKA</sequence>
<reference evidence="1" key="1">
    <citation type="journal article" date="2020" name="Nature">
        <title>Giant virus diversity and host interactions through global metagenomics.</title>
        <authorList>
            <person name="Schulz F."/>
            <person name="Roux S."/>
            <person name="Paez-Espino D."/>
            <person name="Jungbluth S."/>
            <person name="Walsh D.A."/>
            <person name="Denef V.J."/>
            <person name="McMahon K.D."/>
            <person name="Konstantinidis K.T."/>
            <person name="Eloe-Fadrosh E.A."/>
            <person name="Kyrpides N.C."/>
            <person name="Woyke T."/>
        </authorList>
    </citation>
    <scope>NUCLEOTIDE SEQUENCE</scope>
    <source>
        <strain evidence="1">GVMAG-S-1101164-164</strain>
    </source>
</reference>
<protein>
    <submittedName>
        <fullName evidence="1">Uncharacterized protein</fullName>
    </submittedName>
</protein>
<accession>A0A6C0JYG6</accession>
<dbReference type="EMBL" id="MN740748">
    <property type="protein sequence ID" value="QHU09941.1"/>
    <property type="molecule type" value="Genomic_DNA"/>
</dbReference>
<name>A0A6C0JYG6_9ZZZZ</name>
<evidence type="ECO:0000313" key="1">
    <source>
        <dbReference type="EMBL" id="QHU09941.1"/>
    </source>
</evidence>
<proteinExistence type="predicted"/>
<dbReference type="AlphaFoldDB" id="A0A6C0JYG6"/>